<dbReference type="GO" id="GO:0003682">
    <property type="term" value="F:chromatin binding"/>
    <property type="evidence" value="ECO:0007669"/>
    <property type="project" value="TreeGrafter"/>
</dbReference>
<dbReference type="Pfam" id="PF20946">
    <property type="entry name" value="Ctf4_C"/>
    <property type="match status" value="1"/>
</dbReference>
<dbReference type="InterPro" id="IPR019775">
    <property type="entry name" value="WD40_repeat_CS"/>
</dbReference>
<feature type="compositionally biased region" description="Basic and acidic residues" evidence="6">
    <location>
        <begin position="1042"/>
        <end position="1052"/>
    </location>
</feature>
<feature type="compositionally biased region" description="Basic and acidic residues" evidence="6">
    <location>
        <begin position="838"/>
        <end position="848"/>
    </location>
</feature>
<feature type="compositionally biased region" description="Basic and acidic residues" evidence="6">
    <location>
        <begin position="971"/>
        <end position="980"/>
    </location>
</feature>
<protein>
    <recommendedName>
        <fullName evidence="12">Minichromosome loss protein Mcl1 middle region domain-containing protein</fullName>
    </recommendedName>
</protein>
<dbReference type="SMART" id="SM00320">
    <property type="entry name" value="WD40"/>
    <property type="match status" value="6"/>
</dbReference>
<feature type="compositionally biased region" description="Basic and acidic residues" evidence="6">
    <location>
        <begin position="916"/>
        <end position="935"/>
    </location>
</feature>
<evidence type="ECO:0000256" key="4">
    <source>
        <dbReference type="ARBA" id="ARBA00023242"/>
    </source>
</evidence>
<dbReference type="InterPro" id="IPR057646">
    <property type="entry name" value="WD40_WDHD1_1st"/>
</dbReference>
<feature type="region of interest" description="Disordered" evidence="6">
    <location>
        <begin position="914"/>
        <end position="1082"/>
    </location>
</feature>
<sequence>MAKVTSRWAHSDEITGVAYTPDGSNIVTASEEYALHIFPQVGDKSDSTAENIITDEAVTCLVVNRTDIYTGAADGIVRQYNIRSRESVGAVGRYDLAIRCLAQSPNGAYLAVGTESNDIKMITLDDVDQCWNFKGHKKAISSFSFDPEGQFLLSSSCDGTVIVWNMKTKDPKPEHVINVMAAVSVDSPARIPVAWHPTGEFFVIGKDQNVVAYHRDTWTKSFTYVGGSTQPITCVGWSPNGKFLAASSVDSDLCVWQYKKKDSPVSRHKHNNGRITGLAWAPNANRLVFVDTKGELSRWEAVIAEGTGSPFSAPKNDPLAGLFDEEAAEETVQENEIVQEYMSEDESLHEFVVDDDNGGYLPPTRPVESHGASAGKMQPAKVLHPCFQSGSTRMRDSRRYLDFNGLGIISTVDHGGNATVSVEFHDKLSGRGYHFADNNNYSMGCLGKIGAFFAAKAADGNPATVHYKMHEYLGSKFEWQNYLPEGEDVTAITLNGESAIVATTKGYIRVFSQSGIQTGLFSVGSVIAAAGKDDLIILLYHAGEPFAGSQNLGYVVYNVETGQRIQQALLPVADDTYVTWLGFSSGGIPAFYDDNGVMHVLNYYRRVDQGQWTPILDTSLVVVESETVSTPHYWPVSLTDEAMKCVKCKRNEAEPSFPKPFLTDLPLRLPTLYQNTPAGQHEEAWLRQKILSGLNKDEKIAMSVESSDNVVARKELEMDKLAIQMIDLACQDERTQKALDLTAMLCNLRSIDAAIKIAHHYNLHSLMERMNKVREIKRIAEEERDPEAEMAMIMADPEVAVRPARDNSTFKVSSREEDEELERRSIQRRAPVQANDPFGRRVVKDSKPAKSNNNSGSGSSSSTGVANPFKKSSGAAGAGPRGFGNVVKESDRHGGGLPITRRATDVFEAAEMLSADEQRARAEKERQSAKQDDLLRKRKANGSGPASGSGSGGQQTVHQLFGKSAVTSAADPKRFKKADEDTLVEPEDDAMMDADDFLEPQEDEDAFEESQPSAAQRIPDTQEYEESLAQYGGDESLDDTIEETRGHFEKTRVAGSPVVSGKNAAGSSSTSSVLAGFKFNKS</sequence>
<evidence type="ECO:0000256" key="6">
    <source>
        <dbReference type="SAM" id="MobiDB-lite"/>
    </source>
</evidence>
<feature type="repeat" description="WD" evidence="5">
    <location>
        <begin position="225"/>
        <end position="266"/>
    </location>
</feature>
<feature type="domain" description="WDHD1/CFT4 helical bundle" evidence="8">
    <location>
        <begin position="679"/>
        <end position="777"/>
    </location>
</feature>
<accession>A0A9P5VJV2</accession>
<feature type="repeat" description="WD" evidence="5">
    <location>
        <begin position="133"/>
        <end position="174"/>
    </location>
</feature>
<dbReference type="InterPro" id="IPR022100">
    <property type="entry name" value="WDHD1/CFT4_beta-prop_2nd"/>
</dbReference>
<evidence type="ECO:0000313" key="11">
    <source>
        <dbReference type="Proteomes" id="UP000696485"/>
    </source>
</evidence>
<comment type="caution">
    <text evidence="10">The sequence shown here is derived from an EMBL/GenBank/DDBJ whole genome shotgun (WGS) entry which is preliminary data.</text>
</comment>
<dbReference type="InterPro" id="IPR015943">
    <property type="entry name" value="WD40/YVTN_repeat-like_dom_sf"/>
</dbReference>
<dbReference type="PROSITE" id="PS50294">
    <property type="entry name" value="WD_REPEATS_REGION"/>
    <property type="match status" value="2"/>
</dbReference>
<feature type="region of interest" description="Disordered" evidence="6">
    <location>
        <begin position="798"/>
        <end position="902"/>
    </location>
</feature>
<feature type="compositionally biased region" description="Acidic residues" evidence="6">
    <location>
        <begin position="981"/>
        <end position="1008"/>
    </location>
</feature>
<dbReference type="PROSITE" id="PS00678">
    <property type="entry name" value="WD_REPEATS_1"/>
    <property type="match status" value="1"/>
</dbReference>
<keyword evidence="4" id="KW-0539">Nucleus</keyword>
<comment type="subcellular location">
    <subcellularLocation>
        <location evidence="1">Nucleus</location>
    </subcellularLocation>
</comment>
<evidence type="ECO:0000259" key="8">
    <source>
        <dbReference type="Pfam" id="PF20946"/>
    </source>
</evidence>
<evidence type="ECO:0000313" key="10">
    <source>
        <dbReference type="EMBL" id="KAF9328177.1"/>
    </source>
</evidence>
<evidence type="ECO:0000256" key="1">
    <source>
        <dbReference type="ARBA" id="ARBA00004123"/>
    </source>
</evidence>
<dbReference type="Pfam" id="PF24817">
    <property type="entry name" value="WD40_WDHD1_1st"/>
    <property type="match status" value="1"/>
</dbReference>
<dbReference type="PANTHER" id="PTHR19932">
    <property type="entry name" value="WD REPEAT AND HMG-BOX DNA BINDING PROTEIN"/>
    <property type="match status" value="1"/>
</dbReference>
<evidence type="ECO:0000256" key="5">
    <source>
        <dbReference type="PROSITE-ProRule" id="PRU00221"/>
    </source>
</evidence>
<gene>
    <name evidence="10" type="ORF">BG006_008604</name>
</gene>
<dbReference type="PROSITE" id="PS50082">
    <property type="entry name" value="WD_REPEATS_2"/>
    <property type="match status" value="2"/>
</dbReference>
<dbReference type="GO" id="GO:0006261">
    <property type="term" value="P:DNA-templated DNA replication"/>
    <property type="evidence" value="ECO:0007669"/>
    <property type="project" value="TreeGrafter"/>
</dbReference>
<dbReference type="InterPro" id="IPR001680">
    <property type="entry name" value="WD40_rpt"/>
</dbReference>
<dbReference type="InterPro" id="IPR048591">
    <property type="entry name" value="WDHD1/CFT4_hel"/>
</dbReference>
<feature type="domain" description="WDHD1/CFT4 second beta-propeller" evidence="7">
    <location>
        <begin position="386"/>
        <end position="670"/>
    </location>
</feature>
<keyword evidence="3" id="KW-0677">Repeat</keyword>
<dbReference type="GO" id="GO:0000278">
    <property type="term" value="P:mitotic cell cycle"/>
    <property type="evidence" value="ECO:0007669"/>
    <property type="project" value="TreeGrafter"/>
</dbReference>
<dbReference type="Proteomes" id="UP000696485">
    <property type="component" value="Unassembled WGS sequence"/>
</dbReference>
<dbReference type="Gene3D" id="2.130.10.10">
    <property type="entry name" value="YVTN repeat-like/Quinoprotein amine dehydrogenase"/>
    <property type="match status" value="2"/>
</dbReference>
<dbReference type="GO" id="GO:0006281">
    <property type="term" value="P:DNA repair"/>
    <property type="evidence" value="ECO:0007669"/>
    <property type="project" value="TreeGrafter"/>
</dbReference>
<organism evidence="10 11">
    <name type="scientific">Podila minutissima</name>
    <dbReference type="NCBI Taxonomy" id="64525"/>
    <lineage>
        <taxon>Eukaryota</taxon>
        <taxon>Fungi</taxon>
        <taxon>Fungi incertae sedis</taxon>
        <taxon>Mucoromycota</taxon>
        <taxon>Mortierellomycotina</taxon>
        <taxon>Mortierellomycetes</taxon>
        <taxon>Mortierellales</taxon>
        <taxon>Mortierellaceae</taxon>
        <taxon>Podila</taxon>
    </lineage>
</organism>
<proteinExistence type="predicted"/>
<dbReference type="Pfam" id="PF12341">
    <property type="entry name" value="Mcl1_mid"/>
    <property type="match status" value="1"/>
</dbReference>
<reference evidence="10" key="1">
    <citation type="journal article" date="2020" name="Fungal Divers.">
        <title>Resolving the Mortierellaceae phylogeny through synthesis of multi-gene phylogenetics and phylogenomics.</title>
        <authorList>
            <person name="Vandepol N."/>
            <person name="Liber J."/>
            <person name="Desiro A."/>
            <person name="Na H."/>
            <person name="Kennedy M."/>
            <person name="Barry K."/>
            <person name="Grigoriev I.V."/>
            <person name="Miller A.N."/>
            <person name="O'Donnell K."/>
            <person name="Stajich J.E."/>
            <person name="Bonito G."/>
        </authorList>
    </citation>
    <scope>NUCLEOTIDE SEQUENCE</scope>
    <source>
        <strain evidence="10">NVP1</strain>
    </source>
</reference>
<feature type="compositionally biased region" description="Low complexity" evidence="6">
    <location>
        <begin position="851"/>
        <end position="862"/>
    </location>
</feature>
<dbReference type="AlphaFoldDB" id="A0A9P5VJV2"/>
<evidence type="ECO:0000259" key="9">
    <source>
        <dbReference type="Pfam" id="PF24817"/>
    </source>
</evidence>
<dbReference type="SUPFAM" id="SSF50978">
    <property type="entry name" value="WD40 repeat-like"/>
    <property type="match status" value="1"/>
</dbReference>
<evidence type="ECO:0008006" key="12">
    <source>
        <dbReference type="Google" id="ProtNLM"/>
    </source>
</evidence>
<keyword evidence="11" id="KW-1185">Reference proteome</keyword>
<name>A0A9P5VJV2_9FUNG</name>
<evidence type="ECO:0000256" key="2">
    <source>
        <dbReference type="ARBA" id="ARBA00022574"/>
    </source>
</evidence>
<keyword evidence="2 5" id="KW-0853">WD repeat</keyword>
<dbReference type="EMBL" id="JAAAUY010000590">
    <property type="protein sequence ID" value="KAF9328177.1"/>
    <property type="molecule type" value="Genomic_DNA"/>
</dbReference>
<evidence type="ECO:0000259" key="7">
    <source>
        <dbReference type="Pfam" id="PF12341"/>
    </source>
</evidence>
<dbReference type="GO" id="GO:0043596">
    <property type="term" value="C:nuclear replication fork"/>
    <property type="evidence" value="ECO:0007669"/>
    <property type="project" value="TreeGrafter"/>
</dbReference>
<evidence type="ECO:0000256" key="3">
    <source>
        <dbReference type="ARBA" id="ARBA00022737"/>
    </source>
</evidence>
<feature type="domain" description="WDHD1 first WD40" evidence="9">
    <location>
        <begin position="7"/>
        <end position="297"/>
    </location>
</feature>
<dbReference type="InterPro" id="IPR036322">
    <property type="entry name" value="WD40_repeat_dom_sf"/>
</dbReference>
<dbReference type="PANTHER" id="PTHR19932:SF10">
    <property type="entry name" value="WD REPEAT AND HMG-BOX DNA-BINDING PROTEIN 1"/>
    <property type="match status" value="1"/>
</dbReference>